<dbReference type="SUPFAM" id="SSF103481">
    <property type="entry name" value="Multidrug resistance efflux transporter EmrE"/>
    <property type="match status" value="2"/>
</dbReference>
<keyword evidence="2" id="KW-1003">Cell membrane</keyword>
<dbReference type="Pfam" id="PF00892">
    <property type="entry name" value="EamA"/>
    <property type="match status" value="2"/>
</dbReference>
<feature type="transmembrane region" description="Helical" evidence="7">
    <location>
        <begin position="221"/>
        <end position="241"/>
    </location>
</feature>
<gene>
    <name evidence="9" type="ORF">GCM10011505_29860</name>
</gene>
<dbReference type="PANTHER" id="PTHR32322:SF18">
    <property type="entry name" value="S-ADENOSYLMETHIONINE_S-ADENOSYLHOMOCYSTEINE TRANSPORTER"/>
    <property type="match status" value="1"/>
</dbReference>
<feature type="transmembrane region" description="Helical" evidence="7">
    <location>
        <begin position="15"/>
        <end position="33"/>
    </location>
</feature>
<feature type="domain" description="EamA" evidence="8">
    <location>
        <begin position="21"/>
        <end position="150"/>
    </location>
</feature>
<keyword evidence="5 7" id="KW-0472">Membrane</keyword>
<dbReference type="InterPro" id="IPR000620">
    <property type="entry name" value="EamA_dom"/>
</dbReference>
<keyword evidence="4 7" id="KW-1133">Transmembrane helix</keyword>
<evidence type="ECO:0000313" key="10">
    <source>
        <dbReference type="Proteomes" id="UP000603352"/>
    </source>
</evidence>
<dbReference type="InterPro" id="IPR037185">
    <property type="entry name" value="EmrE-like"/>
</dbReference>
<protein>
    <submittedName>
        <fullName evidence="9">Transporter</fullName>
    </submittedName>
</protein>
<name>A0ABQ1IPD4_9PROT</name>
<organism evidence="9 10">
    <name type="scientific">Tistrella bauzanensis</name>
    <dbReference type="NCBI Taxonomy" id="657419"/>
    <lineage>
        <taxon>Bacteria</taxon>
        <taxon>Pseudomonadati</taxon>
        <taxon>Pseudomonadota</taxon>
        <taxon>Alphaproteobacteria</taxon>
        <taxon>Geminicoccales</taxon>
        <taxon>Geminicoccaceae</taxon>
        <taxon>Tistrella</taxon>
    </lineage>
</organism>
<feature type="transmembrane region" description="Helical" evidence="7">
    <location>
        <begin position="79"/>
        <end position="101"/>
    </location>
</feature>
<feature type="transmembrane region" description="Helical" evidence="7">
    <location>
        <begin position="253"/>
        <end position="272"/>
    </location>
</feature>
<dbReference type="InterPro" id="IPR050638">
    <property type="entry name" value="AA-Vitamin_Transporters"/>
</dbReference>
<reference evidence="10" key="1">
    <citation type="journal article" date="2019" name="Int. J. Syst. Evol. Microbiol.">
        <title>The Global Catalogue of Microorganisms (GCM) 10K type strain sequencing project: providing services to taxonomists for standard genome sequencing and annotation.</title>
        <authorList>
            <consortium name="The Broad Institute Genomics Platform"/>
            <consortium name="The Broad Institute Genome Sequencing Center for Infectious Disease"/>
            <person name="Wu L."/>
            <person name="Ma J."/>
        </authorList>
    </citation>
    <scope>NUCLEOTIDE SEQUENCE [LARGE SCALE GENOMIC DNA]</scope>
    <source>
        <strain evidence="10">CGMCC 1.10188</strain>
    </source>
</reference>
<keyword evidence="3 7" id="KW-0812">Transmembrane</keyword>
<evidence type="ECO:0000256" key="1">
    <source>
        <dbReference type="ARBA" id="ARBA00004651"/>
    </source>
</evidence>
<evidence type="ECO:0000256" key="6">
    <source>
        <dbReference type="SAM" id="MobiDB-lite"/>
    </source>
</evidence>
<feature type="transmembrane region" description="Helical" evidence="7">
    <location>
        <begin position="160"/>
        <end position="179"/>
    </location>
</feature>
<evidence type="ECO:0000256" key="5">
    <source>
        <dbReference type="ARBA" id="ARBA00023136"/>
    </source>
</evidence>
<feature type="transmembrane region" description="Helical" evidence="7">
    <location>
        <begin position="107"/>
        <end position="127"/>
    </location>
</feature>
<evidence type="ECO:0000313" key="9">
    <source>
        <dbReference type="EMBL" id="GGB46779.1"/>
    </source>
</evidence>
<dbReference type="Proteomes" id="UP000603352">
    <property type="component" value="Unassembled WGS sequence"/>
</dbReference>
<dbReference type="EMBL" id="BMDZ01000035">
    <property type="protein sequence ID" value="GGB46779.1"/>
    <property type="molecule type" value="Genomic_DNA"/>
</dbReference>
<evidence type="ECO:0000256" key="4">
    <source>
        <dbReference type="ARBA" id="ARBA00022989"/>
    </source>
</evidence>
<comment type="subcellular location">
    <subcellularLocation>
        <location evidence="1">Cell membrane</location>
        <topology evidence="1">Multi-pass membrane protein</topology>
    </subcellularLocation>
</comment>
<evidence type="ECO:0000256" key="7">
    <source>
        <dbReference type="SAM" id="Phobius"/>
    </source>
</evidence>
<feature type="compositionally biased region" description="Pro residues" evidence="6">
    <location>
        <begin position="302"/>
        <end position="326"/>
    </location>
</feature>
<evidence type="ECO:0000256" key="2">
    <source>
        <dbReference type="ARBA" id="ARBA00022475"/>
    </source>
</evidence>
<evidence type="ECO:0000256" key="3">
    <source>
        <dbReference type="ARBA" id="ARBA00022692"/>
    </source>
</evidence>
<evidence type="ECO:0000259" key="8">
    <source>
        <dbReference type="Pfam" id="PF00892"/>
    </source>
</evidence>
<feature type="transmembrane region" description="Helical" evidence="7">
    <location>
        <begin position="134"/>
        <end position="154"/>
    </location>
</feature>
<comment type="caution">
    <text evidence="9">The sequence shown here is derived from an EMBL/GenBank/DDBJ whole genome shotgun (WGS) entry which is preliminary data.</text>
</comment>
<feature type="region of interest" description="Disordered" evidence="6">
    <location>
        <begin position="300"/>
        <end position="326"/>
    </location>
</feature>
<accession>A0ABQ1IPD4</accession>
<feature type="transmembrane region" description="Helical" evidence="7">
    <location>
        <begin position="45"/>
        <end position="67"/>
    </location>
</feature>
<dbReference type="RefSeq" id="WP_188579267.1">
    <property type="nucleotide sequence ID" value="NZ_BMDZ01000035.1"/>
</dbReference>
<sequence>MTGLASAGSHHRGDLAARASLLLVAVIWGLNWPAGRAALQDLSPWALRVVSFGCATVILMAVARAGGISLHIEKGRPRYHLMVAGLLSTGGFGILAAFAQLGTSTSRTAICAYTMPIWATLFARLVLGERLDRWRGAALLLGMAGLGVLLWPLWDQGMPAGVLFALGSAVSWAAGTVWLKRARIHGHPLAITAWQLAAGTVAVTIGFLIDGARIGQGLHLIPAIGLAYNTLIGSALAYLLWFQTVARLPAATAGLGTLLVPVVGVLASVLLLGERPTAADLAGFALIFIAALCALGSTAGPRPAPRPAPASIPAPASPPPTSGPAS</sequence>
<feature type="transmembrane region" description="Helical" evidence="7">
    <location>
        <begin position="191"/>
        <end position="209"/>
    </location>
</feature>
<keyword evidence="10" id="KW-1185">Reference proteome</keyword>
<feature type="transmembrane region" description="Helical" evidence="7">
    <location>
        <begin position="278"/>
        <end position="296"/>
    </location>
</feature>
<feature type="domain" description="EamA" evidence="8">
    <location>
        <begin position="160"/>
        <end position="294"/>
    </location>
</feature>
<proteinExistence type="predicted"/>
<dbReference type="PANTHER" id="PTHR32322">
    <property type="entry name" value="INNER MEMBRANE TRANSPORTER"/>
    <property type="match status" value="1"/>
</dbReference>